<dbReference type="InterPro" id="IPR027417">
    <property type="entry name" value="P-loop_NTPase"/>
</dbReference>
<organism evidence="2 3">
    <name type="scientific">Acinetobacter vivianii</name>
    <dbReference type="NCBI Taxonomy" id="1776742"/>
    <lineage>
        <taxon>Bacteria</taxon>
        <taxon>Pseudomonadati</taxon>
        <taxon>Pseudomonadota</taxon>
        <taxon>Gammaproteobacteria</taxon>
        <taxon>Moraxellales</taxon>
        <taxon>Moraxellaceae</taxon>
        <taxon>Acinetobacter</taxon>
    </lineage>
</organism>
<gene>
    <name evidence="2" type="ORF">F971_02166</name>
</gene>
<dbReference type="eggNOG" id="COG0507">
    <property type="taxonomic scope" value="Bacteria"/>
</dbReference>
<dbReference type="InterPro" id="IPR029491">
    <property type="entry name" value="Helicase_HTH"/>
</dbReference>
<dbReference type="GO" id="GO:0003678">
    <property type="term" value="F:DNA helicase activity"/>
    <property type="evidence" value="ECO:0007669"/>
    <property type="project" value="InterPro"/>
</dbReference>
<dbReference type="InterPro" id="IPR003593">
    <property type="entry name" value="AAA+_ATPase"/>
</dbReference>
<comment type="caution">
    <text evidence="2">The sequence shown here is derived from an EMBL/GenBank/DDBJ whole genome shotgun (WGS) entry which is preliminary data.</text>
</comment>
<dbReference type="AlphaFoldDB" id="N8WAC7"/>
<dbReference type="CDD" id="cd18037">
    <property type="entry name" value="DEXSc_Pif1_like"/>
    <property type="match status" value="1"/>
</dbReference>
<reference evidence="2 3" key="1">
    <citation type="submission" date="2013-02" db="EMBL/GenBank/DDBJ databases">
        <title>The Genome Sequence of Acinetobacter sp. NIPH 758.</title>
        <authorList>
            <consortium name="The Broad Institute Genome Sequencing Platform"/>
            <consortium name="The Broad Institute Genome Sequencing Center for Infectious Disease"/>
            <person name="Cerqueira G."/>
            <person name="Feldgarden M."/>
            <person name="Courvalin P."/>
            <person name="Perichon B."/>
            <person name="Grillot-Courvalin C."/>
            <person name="Clermont D."/>
            <person name="Rocha E."/>
            <person name="Yoon E.-J."/>
            <person name="Nemec A."/>
            <person name="Walker B."/>
            <person name="Young S.K."/>
            <person name="Zeng Q."/>
            <person name="Gargeya S."/>
            <person name="Fitzgerald M."/>
            <person name="Haas B."/>
            <person name="Abouelleil A."/>
            <person name="Alvarado L."/>
            <person name="Arachchi H.M."/>
            <person name="Berlin A.M."/>
            <person name="Chapman S.B."/>
            <person name="Dewar J."/>
            <person name="Goldberg J."/>
            <person name="Griggs A."/>
            <person name="Gujja S."/>
            <person name="Hansen M."/>
            <person name="Howarth C."/>
            <person name="Imamovic A."/>
            <person name="Larimer J."/>
            <person name="McCowan C."/>
            <person name="Murphy C."/>
            <person name="Neiman D."/>
            <person name="Pearson M."/>
            <person name="Priest M."/>
            <person name="Roberts A."/>
            <person name="Saif S."/>
            <person name="Shea T."/>
            <person name="Sisk P."/>
            <person name="Sykes S."/>
            <person name="Wortman J."/>
            <person name="Nusbaum C."/>
            <person name="Birren B."/>
        </authorList>
    </citation>
    <scope>NUCLEOTIDE SEQUENCE [LARGE SCALE GENOMIC DNA]</scope>
    <source>
        <strain evidence="2 3">NIPH 758</strain>
    </source>
</reference>
<dbReference type="Proteomes" id="UP000013049">
    <property type="component" value="Unassembled WGS sequence"/>
</dbReference>
<evidence type="ECO:0000313" key="3">
    <source>
        <dbReference type="Proteomes" id="UP000013049"/>
    </source>
</evidence>
<dbReference type="SUPFAM" id="SSF52540">
    <property type="entry name" value="P-loop containing nucleoside triphosphate hydrolases"/>
    <property type="match status" value="2"/>
</dbReference>
<protein>
    <recommendedName>
        <fullName evidence="1">AAA+ ATPase domain-containing protein</fullName>
    </recommendedName>
</protein>
<accession>N8WAC7</accession>
<proteinExistence type="predicted"/>
<name>N8WAC7_9GAMM</name>
<dbReference type="PANTHER" id="PTHR47642:SF5">
    <property type="entry name" value="ATP-DEPENDENT DNA HELICASE"/>
    <property type="match status" value="1"/>
</dbReference>
<evidence type="ECO:0000259" key="1">
    <source>
        <dbReference type="SMART" id="SM00382"/>
    </source>
</evidence>
<dbReference type="InterPro" id="IPR010285">
    <property type="entry name" value="DNA_helicase_pif1-like_DEAD"/>
</dbReference>
<dbReference type="PANTHER" id="PTHR47642">
    <property type="entry name" value="ATP-DEPENDENT DNA HELICASE"/>
    <property type="match status" value="1"/>
</dbReference>
<dbReference type="Pfam" id="PF05970">
    <property type="entry name" value="PIF1"/>
    <property type="match status" value="1"/>
</dbReference>
<dbReference type="CDD" id="cd18809">
    <property type="entry name" value="SF1_C_RecD"/>
    <property type="match status" value="1"/>
</dbReference>
<sequence>MLESRLVLDCIFIFAKKSLSYVLLFLTEEIMKQETALKLLKAGENVFLTGSAGAGKTYTLNQYIHYLKARKVPVAITASTGIAATHMNGMTIHTWAGIGIKDSLSDDDLKRMKERKYLKEHLENAQVLIIDEISMLHAKQLNLVNQVLKYFKESDEAFGGIQVIVAGDFFQLPPVGRKDENNRDKFCFMSDAWVEAKFRVCYLTEQHRQDDEILNQILNAIRAQSIQDNHISALHQSRQHDIGETFTRLYTHNMDVDNINYQHLNEIDNESHQFNAVLDGNEKLIETLKSSVRAPEELTLKKHAKVMFVKNNFDMGYINGSLGEVIGFEEDDKQGILPKVKLTDGTTFLVEPETWSIENEAGKVIASYQQIPLRLAWAITIHKSQGMTLEAAEINLSHTFEKGQGYVALSRLKSLTGLKLLGFNEQALELDSLAIKADRRFQELSTEAEANFENIDLTTQHNAFIRHCGGTLNATEIARNEKKIAKGGKQNYAAATLDETRALFEGGYEIEDIAHERGLTPATIINHLARLHKEQGLDISVANPGEEVVEEVRKIYKRLHKRKNPEHFTDDGSIKLRPIVEATSPRMAYDQVRLALLFIE</sequence>
<dbReference type="SMART" id="SM00382">
    <property type="entry name" value="AAA"/>
    <property type="match status" value="1"/>
</dbReference>
<feature type="domain" description="AAA+ ATPase" evidence="1">
    <location>
        <begin position="42"/>
        <end position="186"/>
    </location>
</feature>
<dbReference type="EMBL" id="APPC01000017">
    <property type="protein sequence ID" value="ENU92277.1"/>
    <property type="molecule type" value="Genomic_DNA"/>
</dbReference>
<evidence type="ECO:0000313" key="2">
    <source>
        <dbReference type="EMBL" id="ENU92277.1"/>
    </source>
</evidence>
<dbReference type="GO" id="GO:0000723">
    <property type="term" value="P:telomere maintenance"/>
    <property type="evidence" value="ECO:0007669"/>
    <property type="project" value="InterPro"/>
</dbReference>
<dbReference type="GO" id="GO:0006281">
    <property type="term" value="P:DNA repair"/>
    <property type="evidence" value="ECO:0007669"/>
    <property type="project" value="InterPro"/>
</dbReference>
<dbReference type="PATRIC" id="fig|1217712.3.peg.2077"/>
<dbReference type="InterPro" id="IPR051055">
    <property type="entry name" value="PIF1_helicase"/>
</dbReference>
<dbReference type="Pfam" id="PF14493">
    <property type="entry name" value="HTH_40"/>
    <property type="match status" value="1"/>
</dbReference>
<dbReference type="HOGENOM" id="CLU_001613_7_2_6"/>
<dbReference type="Gene3D" id="3.40.50.300">
    <property type="entry name" value="P-loop containing nucleotide triphosphate hydrolases"/>
    <property type="match status" value="2"/>
</dbReference>